<evidence type="ECO:0000313" key="4">
    <source>
        <dbReference type="EMBL" id="KAH7518752.1"/>
    </source>
</evidence>
<comment type="caution">
    <text evidence="4">The sequence shown here is derived from an EMBL/GenBank/DDBJ whole genome shotgun (WGS) entry which is preliminary data.</text>
</comment>
<organism evidence="4 5">
    <name type="scientific">Ziziphus jujuba var. spinosa</name>
    <dbReference type="NCBI Taxonomy" id="714518"/>
    <lineage>
        <taxon>Eukaryota</taxon>
        <taxon>Viridiplantae</taxon>
        <taxon>Streptophyta</taxon>
        <taxon>Embryophyta</taxon>
        <taxon>Tracheophyta</taxon>
        <taxon>Spermatophyta</taxon>
        <taxon>Magnoliopsida</taxon>
        <taxon>eudicotyledons</taxon>
        <taxon>Gunneridae</taxon>
        <taxon>Pentapetalae</taxon>
        <taxon>rosids</taxon>
        <taxon>fabids</taxon>
        <taxon>Rosales</taxon>
        <taxon>Rhamnaceae</taxon>
        <taxon>Paliureae</taxon>
        <taxon>Ziziphus</taxon>
    </lineage>
</organism>
<accession>A0A978UV52</accession>
<protein>
    <recommendedName>
        <fullName evidence="3">IBH1-like N-terminal domain-containing protein</fullName>
    </recommendedName>
</protein>
<name>A0A978UV52_ZIZJJ</name>
<keyword evidence="1" id="KW-0805">Transcription regulation</keyword>
<dbReference type="PANTHER" id="PTHR33124">
    <property type="entry name" value="TRANSCRIPTION FACTOR IBH1-LIKE 1"/>
    <property type="match status" value="1"/>
</dbReference>
<evidence type="ECO:0000256" key="1">
    <source>
        <dbReference type="ARBA" id="ARBA00023015"/>
    </source>
</evidence>
<dbReference type="GO" id="GO:0006355">
    <property type="term" value="P:regulation of DNA-templated transcription"/>
    <property type="evidence" value="ECO:0007669"/>
    <property type="project" value="InterPro"/>
</dbReference>
<gene>
    <name evidence="4" type="ORF">FEM48_Zijuj09G0204400</name>
</gene>
<evidence type="ECO:0000313" key="5">
    <source>
        <dbReference type="Proteomes" id="UP000813462"/>
    </source>
</evidence>
<dbReference type="AlphaFoldDB" id="A0A978UV52"/>
<sequence length="165" mass="19233">MNPPRNPPSNPNSLKRRFTKVFLKALKKIYRHKSKTSSSSPREIWRRYRRVKLAADASMAFSVGTRRLWSQAVLWRIRSQARNRAFVKRISTSLRVKKRSLKGKKLEEDHDLIDGYDNQEIKLRKLVPGGAAMDICSLLDETAHYVKCLTTQVNMMRRIAEIYST</sequence>
<dbReference type="InterPro" id="IPR044660">
    <property type="entry name" value="IBH1-like"/>
</dbReference>
<evidence type="ECO:0000256" key="2">
    <source>
        <dbReference type="ARBA" id="ARBA00023163"/>
    </source>
</evidence>
<evidence type="ECO:0000259" key="3">
    <source>
        <dbReference type="Pfam" id="PF26576"/>
    </source>
</evidence>
<dbReference type="PANTHER" id="PTHR33124:SF40">
    <property type="entry name" value="TRANSCRIPTION FACTOR IBH1"/>
    <property type="match status" value="1"/>
</dbReference>
<feature type="domain" description="IBH1-like N-terminal" evidence="3">
    <location>
        <begin position="12"/>
        <end position="80"/>
    </location>
</feature>
<reference evidence="4" key="1">
    <citation type="journal article" date="2021" name="Front. Plant Sci.">
        <title>Chromosome-Scale Genome Assembly for Chinese Sour Jujube and Insights Into Its Genome Evolution and Domestication Signature.</title>
        <authorList>
            <person name="Shen L.-Y."/>
            <person name="Luo H."/>
            <person name="Wang X.-L."/>
            <person name="Wang X.-M."/>
            <person name="Qiu X.-J."/>
            <person name="Liu H."/>
            <person name="Zhou S.-S."/>
            <person name="Jia K.-H."/>
            <person name="Nie S."/>
            <person name="Bao Y.-T."/>
            <person name="Zhang R.-G."/>
            <person name="Yun Q.-Z."/>
            <person name="Chai Y.-H."/>
            <person name="Lu J.-Y."/>
            <person name="Li Y."/>
            <person name="Zhao S.-W."/>
            <person name="Mao J.-F."/>
            <person name="Jia S.-G."/>
            <person name="Mao Y.-M."/>
        </authorList>
    </citation>
    <scope>NUCLEOTIDE SEQUENCE</scope>
    <source>
        <strain evidence="4">AT0</strain>
        <tissue evidence="4">Leaf</tissue>
    </source>
</reference>
<dbReference type="OrthoDB" id="786845at2759"/>
<dbReference type="Pfam" id="PF26576">
    <property type="entry name" value="IBH1_N"/>
    <property type="match status" value="1"/>
</dbReference>
<dbReference type="InterPro" id="IPR059002">
    <property type="entry name" value="IBH1_N"/>
</dbReference>
<dbReference type="EMBL" id="JAEACU010000009">
    <property type="protein sequence ID" value="KAH7518752.1"/>
    <property type="molecule type" value="Genomic_DNA"/>
</dbReference>
<proteinExistence type="predicted"/>
<dbReference type="Proteomes" id="UP000813462">
    <property type="component" value="Unassembled WGS sequence"/>
</dbReference>
<keyword evidence="2" id="KW-0804">Transcription</keyword>